<evidence type="ECO:0000313" key="3">
    <source>
        <dbReference type="Proteomes" id="UP000188219"/>
    </source>
</evidence>
<dbReference type="Gene3D" id="3.40.710.10">
    <property type="entry name" value="DD-peptidase/beta-lactamase superfamily"/>
    <property type="match status" value="1"/>
</dbReference>
<keyword evidence="3" id="KW-1185">Reference proteome</keyword>
<dbReference type="AlphaFoldDB" id="A0A1Q2MAC9"/>
<evidence type="ECO:0000259" key="1">
    <source>
        <dbReference type="Pfam" id="PF00144"/>
    </source>
</evidence>
<name>A0A1Q2MAC9_9GAMM</name>
<dbReference type="Proteomes" id="UP000188219">
    <property type="component" value="Chromosome"/>
</dbReference>
<dbReference type="PANTHER" id="PTHR43283">
    <property type="entry name" value="BETA-LACTAMASE-RELATED"/>
    <property type="match status" value="1"/>
</dbReference>
<dbReference type="Pfam" id="PF00144">
    <property type="entry name" value="Beta-lactamase"/>
    <property type="match status" value="1"/>
</dbReference>
<reference evidence="2" key="1">
    <citation type="submission" date="2017-02" db="EMBL/GenBank/DDBJ databases">
        <title>Genome of Microbulbifer agarilyticus GP101.</title>
        <authorList>
            <person name="Jung J."/>
            <person name="Bae S.S."/>
            <person name="Baek K."/>
        </authorList>
    </citation>
    <scope>NUCLEOTIDE SEQUENCE [LARGE SCALE GENOMIC DNA]</scope>
    <source>
        <strain evidence="2">GP101</strain>
    </source>
</reference>
<sequence length="378" mass="42227">MNITESGAYSYFHLPEFLPHALITRDGPVAELSRAPSQIVGDTSLSVNNKDIRFEDMITSLDSPLQGVMVVKNGKVVFEKYPGMRRTDRHVWMSNAKVFAGLLIAMLEEEEKIDVQKTVSAYLDETQKTAWADIKVIDILNMQTGLDLEENPASRSGNTPYNVFVRSEVGLPAPDGKTYTHNQALYKIPKLREPGERFEYSSANTQMLGLIIEAVTQKRLAELISEKIWMKSGMEGDATLGLSPQGNGIIHGLISSRLDDMARFGMLFTPSWKLLSKEQIISDAIIKKMQSSGTSDNFLKGSLGPRLTDEFREQPLFNSYQWDAVFEDGDLYKSGMNGQGLYVSPTTDTVVVWFSTGFPEIPMEAFSRTIVQRLADKT</sequence>
<dbReference type="KEGG" id="maga:Mag101_10190"/>
<accession>A0A1Q2MAC9</accession>
<dbReference type="InterPro" id="IPR012338">
    <property type="entry name" value="Beta-lactam/transpept-like"/>
</dbReference>
<dbReference type="InterPro" id="IPR050789">
    <property type="entry name" value="Diverse_Enzym_Activities"/>
</dbReference>
<organism evidence="2 3">
    <name type="scientific">Microbulbifer agarilyticus</name>
    <dbReference type="NCBI Taxonomy" id="260552"/>
    <lineage>
        <taxon>Bacteria</taxon>
        <taxon>Pseudomonadati</taxon>
        <taxon>Pseudomonadota</taxon>
        <taxon>Gammaproteobacteria</taxon>
        <taxon>Cellvibrionales</taxon>
        <taxon>Microbulbiferaceae</taxon>
        <taxon>Microbulbifer</taxon>
    </lineage>
</organism>
<feature type="domain" description="Beta-lactamase-related" evidence="1">
    <location>
        <begin position="68"/>
        <end position="366"/>
    </location>
</feature>
<gene>
    <name evidence="2" type="ORF">Mag101_10190</name>
</gene>
<dbReference type="STRING" id="260552.Mag101_10190"/>
<proteinExistence type="predicted"/>
<dbReference type="EMBL" id="CP019650">
    <property type="protein sequence ID" value="AQQ69498.1"/>
    <property type="molecule type" value="Genomic_DNA"/>
</dbReference>
<dbReference type="SUPFAM" id="SSF56601">
    <property type="entry name" value="beta-lactamase/transpeptidase-like"/>
    <property type="match status" value="1"/>
</dbReference>
<protein>
    <recommendedName>
        <fullName evidence="1">Beta-lactamase-related domain-containing protein</fullName>
    </recommendedName>
</protein>
<evidence type="ECO:0000313" key="2">
    <source>
        <dbReference type="EMBL" id="AQQ69498.1"/>
    </source>
</evidence>
<dbReference type="PANTHER" id="PTHR43283:SF7">
    <property type="entry name" value="BETA-LACTAMASE-RELATED DOMAIN-CONTAINING PROTEIN"/>
    <property type="match status" value="1"/>
</dbReference>
<dbReference type="InterPro" id="IPR001466">
    <property type="entry name" value="Beta-lactam-related"/>
</dbReference>